<dbReference type="Proteomes" id="UP000030153">
    <property type="component" value="Unassembled WGS sequence"/>
</dbReference>
<organism evidence="1 2">
    <name type="scientific">Pontibacillus chungwhensis BH030062</name>
    <dbReference type="NCBI Taxonomy" id="1385513"/>
    <lineage>
        <taxon>Bacteria</taxon>
        <taxon>Bacillati</taxon>
        <taxon>Bacillota</taxon>
        <taxon>Bacilli</taxon>
        <taxon>Bacillales</taxon>
        <taxon>Bacillaceae</taxon>
        <taxon>Pontibacillus</taxon>
    </lineage>
</organism>
<gene>
    <name evidence="1" type="ORF">N780_17745</name>
</gene>
<comment type="caution">
    <text evidence="1">The sequence shown here is derived from an EMBL/GenBank/DDBJ whole genome shotgun (WGS) entry which is preliminary data.</text>
</comment>
<dbReference type="AlphaFoldDB" id="A0A0A2US15"/>
<evidence type="ECO:0000313" key="1">
    <source>
        <dbReference type="EMBL" id="KGP91097.1"/>
    </source>
</evidence>
<name>A0A0A2US15_9BACI</name>
<evidence type="ECO:0000313" key="2">
    <source>
        <dbReference type="Proteomes" id="UP000030153"/>
    </source>
</evidence>
<dbReference type="InterPro" id="IPR029044">
    <property type="entry name" value="Nucleotide-diphossugar_trans"/>
</dbReference>
<protein>
    <submittedName>
        <fullName evidence="1">Family 2 glycosyl transferase</fullName>
    </submittedName>
</protein>
<dbReference type="OrthoDB" id="9815923at2"/>
<sequence length="305" mass="36020">MKKVYCVGMVKNEADIIESYIRYHLNIFDGIVLQDNGSTDRTIEIIKLLQSENLPIYLLQDENLSYAQGEKTTKLIHYTFNKFEPEFIFPLDVDEFLISPNHSANPKEFINKLSSSKICYLERELTYFPIHLDEKESFVPARVTYASPIKDYWPKVIVSKEIWEKYSPSITGGNHDLMFDKTGVQVEVLQDLKLLHYPYRSLEQIKSKITVGWINTLATHYYNEGHNYHWQELFEELRKNNLHFDMNKILQNDERSVPMKYAFCSPIEMKYTNHDEISAVNNLLLYCEALATKYRELDQRLREGY</sequence>
<dbReference type="RefSeq" id="WP_036784200.1">
    <property type="nucleotide sequence ID" value="NZ_AVBG01000008.1"/>
</dbReference>
<reference evidence="1 2" key="1">
    <citation type="submission" date="2013-08" db="EMBL/GenBank/DDBJ databases">
        <title>Genome of Pontibacillus chungwhensis.</title>
        <authorList>
            <person name="Wang Q."/>
            <person name="Wang G."/>
        </authorList>
    </citation>
    <scope>NUCLEOTIDE SEQUENCE [LARGE SCALE GENOMIC DNA]</scope>
    <source>
        <strain evidence="1 2">BH030062</strain>
    </source>
</reference>
<dbReference type="Pfam" id="PF13704">
    <property type="entry name" value="Glyco_tranf_2_4"/>
    <property type="match status" value="1"/>
</dbReference>
<dbReference type="GO" id="GO:0016740">
    <property type="term" value="F:transferase activity"/>
    <property type="evidence" value="ECO:0007669"/>
    <property type="project" value="UniProtKB-KW"/>
</dbReference>
<keyword evidence="1" id="KW-0808">Transferase</keyword>
<keyword evidence="2" id="KW-1185">Reference proteome</keyword>
<dbReference type="Gene3D" id="3.90.550.10">
    <property type="entry name" value="Spore Coat Polysaccharide Biosynthesis Protein SpsA, Chain A"/>
    <property type="match status" value="1"/>
</dbReference>
<dbReference type="EMBL" id="AVBG01000008">
    <property type="protein sequence ID" value="KGP91097.1"/>
    <property type="molecule type" value="Genomic_DNA"/>
</dbReference>
<dbReference type="SUPFAM" id="SSF53448">
    <property type="entry name" value="Nucleotide-diphospho-sugar transferases"/>
    <property type="match status" value="1"/>
</dbReference>
<dbReference type="STRING" id="1385513.N780_17745"/>
<proteinExistence type="predicted"/>
<dbReference type="eggNOG" id="COG0463">
    <property type="taxonomic scope" value="Bacteria"/>
</dbReference>
<accession>A0A0A2US15</accession>